<dbReference type="EMBL" id="ML996115">
    <property type="protein sequence ID" value="KAF2737558.1"/>
    <property type="molecule type" value="Genomic_DNA"/>
</dbReference>
<comment type="caution">
    <text evidence="1">The sequence shown here is derived from an EMBL/GenBank/DDBJ whole genome shotgun (WGS) entry which is preliminary data.</text>
</comment>
<protein>
    <submittedName>
        <fullName evidence="1">Uncharacterized protein</fullName>
    </submittedName>
</protein>
<keyword evidence="2" id="KW-1185">Reference proteome</keyword>
<dbReference type="Proteomes" id="UP000799444">
    <property type="component" value="Unassembled WGS sequence"/>
</dbReference>
<proteinExistence type="predicted"/>
<sequence>MLSETRLARSVAAAVSCISVHPWPRIVISATTAHGLFSYDSRVTGLAAFLEETFLNQCEQGSRLKNLYHHVVADVMLRHANAAAVIQILTRITPNYPLEYFHDNANLSVQEIPSSPTGIAQRCYG</sequence>
<organism evidence="1 2">
    <name type="scientific">Polyplosphaeria fusca</name>
    <dbReference type="NCBI Taxonomy" id="682080"/>
    <lineage>
        <taxon>Eukaryota</taxon>
        <taxon>Fungi</taxon>
        <taxon>Dikarya</taxon>
        <taxon>Ascomycota</taxon>
        <taxon>Pezizomycotina</taxon>
        <taxon>Dothideomycetes</taxon>
        <taxon>Pleosporomycetidae</taxon>
        <taxon>Pleosporales</taxon>
        <taxon>Tetraplosphaeriaceae</taxon>
        <taxon>Polyplosphaeria</taxon>
    </lineage>
</organism>
<evidence type="ECO:0000313" key="2">
    <source>
        <dbReference type="Proteomes" id="UP000799444"/>
    </source>
</evidence>
<accession>A0A9P4R678</accession>
<evidence type="ECO:0000313" key="1">
    <source>
        <dbReference type="EMBL" id="KAF2737558.1"/>
    </source>
</evidence>
<gene>
    <name evidence="1" type="ORF">EJ04DRAFT_103200</name>
</gene>
<name>A0A9P4R678_9PLEO</name>
<dbReference type="AlphaFoldDB" id="A0A9P4R678"/>
<reference evidence="1" key="1">
    <citation type="journal article" date="2020" name="Stud. Mycol.">
        <title>101 Dothideomycetes genomes: a test case for predicting lifestyles and emergence of pathogens.</title>
        <authorList>
            <person name="Haridas S."/>
            <person name="Albert R."/>
            <person name="Binder M."/>
            <person name="Bloem J."/>
            <person name="Labutti K."/>
            <person name="Salamov A."/>
            <person name="Andreopoulos B."/>
            <person name="Baker S."/>
            <person name="Barry K."/>
            <person name="Bills G."/>
            <person name="Bluhm B."/>
            <person name="Cannon C."/>
            <person name="Castanera R."/>
            <person name="Culley D."/>
            <person name="Daum C."/>
            <person name="Ezra D."/>
            <person name="Gonzalez J."/>
            <person name="Henrissat B."/>
            <person name="Kuo A."/>
            <person name="Liang C."/>
            <person name="Lipzen A."/>
            <person name="Lutzoni F."/>
            <person name="Magnuson J."/>
            <person name="Mondo S."/>
            <person name="Nolan M."/>
            <person name="Ohm R."/>
            <person name="Pangilinan J."/>
            <person name="Park H.-J."/>
            <person name="Ramirez L."/>
            <person name="Alfaro M."/>
            <person name="Sun H."/>
            <person name="Tritt A."/>
            <person name="Yoshinaga Y."/>
            <person name="Zwiers L.-H."/>
            <person name="Turgeon B."/>
            <person name="Goodwin S."/>
            <person name="Spatafora J."/>
            <person name="Crous P."/>
            <person name="Grigoriev I."/>
        </authorList>
    </citation>
    <scope>NUCLEOTIDE SEQUENCE</scope>
    <source>
        <strain evidence="1">CBS 125425</strain>
    </source>
</reference>